<evidence type="ECO:0000313" key="9">
    <source>
        <dbReference type="Proteomes" id="UP000541154"/>
    </source>
</evidence>
<comment type="similarity">
    <text evidence="2">Belongs to the DAMOX/DASOX family.</text>
</comment>
<sequence>MFSGAQWRSNPDLADRRQQAWDRATLLHWRRLLNHHPPAELGLELCPAEFYWDAPVPVDSIQESHWWLTDRELVPVRMLSPNECSDKGFPSSVGLSYQTVAVNPGLYCMWLLRQCESAIGARFVRRTVHVKSLMEALQAVPGAQALVNCAGLGAQALAHDMACFPTKGQTVLVRGKAHAVITWRNEQGDEPWEALVIPRPGERVTTLGGCKFAGDWDTEPIEHMTKTILDRCKPLAPELLNKKGEFEVLAVRVGLRPSRKGGPRVETEELGDGRLLVHNYGHNSAGFEGSVGAAEDVAALLLNHLEN</sequence>
<dbReference type="Gene3D" id="3.40.50.720">
    <property type="entry name" value="NAD(P)-binding Rossmann-like Domain"/>
    <property type="match status" value="1"/>
</dbReference>
<dbReference type="GO" id="GO:0003884">
    <property type="term" value="F:D-amino-acid oxidase activity"/>
    <property type="evidence" value="ECO:0007669"/>
    <property type="project" value="InterPro"/>
</dbReference>
<dbReference type="Pfam" id="PF01266">
    <property type="entry name" value="DAO"/>
    <property type="match status" value="1"/>
</dbReference>
<evidence type="ECO:0000256" key="5">
    <source>
        <dbReference type="ARBA" id="ARBA00023002"/>
    </source>
</evidence>
<feature type="binding site" evidence="6">
    <location>
        <position position="130"/>
    </location>
    <ligand>
        <name>FAD</name>
        <dbReference type="ChEBI" id="CHEBI:57692"/>
    </ligand>
</feature>
<reference evidence="8 9" key="1">
    <citation type="submission" date="2019-04" db="EMBL/GenBank/DDBJ databases">
        <title>Aspergillus burnettii sp. nov., novel species from soil in southeast Queensland.</title>
        <authorList>
            <person name="Gilchrist C.L.M."/>
            <person name="Pitt J.I."/>
            <person name="Lange L."/>
            <person name="Lacey H.J."/>
            <person name="Vuong D."/>
            <person name="Midgley D.J."/>
            <person name="Greenfield P."/>
            <person name="Bradbury M."/>
            <person name="Lacey E."/>
            <person name="Busk P.K."/>
            <person name="Pilgaard B."/>
            <person name="Chooi Y.H."/>
            <person name="Piggott A.M."/>
        </authorList>
    </citation>
    <scope>NUCLEOTIDE SEQUENCE [LARGE SCALE GENOMIC DNA]</scope>
    <source>
        <strain evidence="8 9">FRR 5400</strain>
    </source>
</reference>
<dbReference type="InterPro" id="IPR023209">
    <property type="entry name" value="DAO"/>
</dbReference>
<comment type="cofactor">
    <cofactor evidence="1 6">
        <name>FAD</name>
        <dbReference type="ChEBI" id="CHEBI:57692"/>
    </cofactor>
</comment>
<name>A0A8H5ZZB9_PETAA</name>
<evidence type="ECO:0000256" key="2">
    <source>
        <dbReference type="ARBA" id="ARBA00006730"/>
    </source>
</evidence>
<protein>
    <recommendedName>
        <fullName evidence="7">FAD dependent oxidoreductase domain-containing protein</fullName>
    </recommendedName>
</protein>
<evidence type="ECO:0000259" key="7">
    <source>
        <dbReference type="Pfam" id="PF01266"/>
    </source>
</evidence>
<dbReference type="Gene3D" id="3.30.9.10">
    <property type="entry name" value="D-Amino Acid Oxidase, subunit A, domain 2"/>
    <property type="match status" value="1"/>
</dbReference>
<evidence type="ECO:0000256" key="1">
    <source>
        <dbReference type="ARBA" id="ARBA00001974"/>
    </source>
</evidence>
<keyword evidence="5" id="KW-0560">Oxidoreductase</keyword>
<evidence type="ECO:0000256" key="6">
    <source>
        <dbReference type="PIRSR" id="PIRSR000189-1"/>
    </source>
</evidence>
<evidence type="ECO:0000256" key="4">
    <source>
        <dbReference type="ARBA" id="ARBA00022827"/>
    </source>
</evidence>
<dbReference type="SUPFAM" id="SSF54373">
    <property type="entry name" value="FAD-linked reductases, C-terminal domain"/>
    <property type="match status" value="1"/>
</dbReference>
<dbReference type="AlphaFoldDB" id="A0A8H5ZZB9"/>
<dbReference type="EMBL" id="SPNV01000223">
    <property type="protein sequence ID" value="KAF5858054.1"/>
    <property type="molecule type" value="Genomic_DNA"/>
</dbReference>
<proteinExistence type="inferred from homology"/>
<feature type="domain" description="FAD dependent oxidoreductase" evidence="7">
    <location>
        <begin position="4"/>
        <end position="300"/>
    </location>
</feature>
<dbReference type="PIRSF" id="PIRSF000189">
    <property type="entry name" value="D-aa_oxidase"/>
    <property type="match status" value="1"/>
</dbReference>
<dbReference type="PANTHER" id="PTHR11530">
    <property type="entry name" value="D-AMINO ACID OXIDASE"/>
    <property type="match status" value="1"/>
</dbReference>
<dbReference type="PANTHER" id="PTHR11530:SF11">
    <property type="entry name" value="D-ASPARTATE OXIDASE"/>
    <property type="match status" value="1"/>
</dbReference>
<keyword evidence="9" id="KW-1185">Reference proteome</keyword>
<organism evidence="8 9">
    <name type="scientific">Petromyces alliaceus</name>
    <name type="common">Aspergillus alliaceus</name>
    <dbReference type="NCBI Taxonomy" id="209559"/>
    <lineage>
        <taxon>Eukaryota</taxon>
        <taxon>Fungi</taxon>
        <taxon>Dikarya</taxon>
        <taxon>Ascomycota</taxon>
        <taxon>Pezizomycotina</taxon>
        <taxon>Eurotiomycetes</taxon>
        <taxon>Eurotiomycetidae</taxon>
        <taxon>Eurotiales</taxon>
        <taxon>Aspergillaceae</taxon>
        <taxon>Aspergillus</taxon>
        <taxon>Aspergillus subgen. Circumdati</taxon>
    </lineage>
</organism>
<gene>
    <name evidence="8" type="ORF">ETB97_004923</name>
</gene>
<accession>A0A8H5ZZB9</accession>
<dbReference type="SUPFAM" id="SSF51971">
    <property type="entry name" value="Nucleotide-binding domain"/>
    <property type="match status" value="1"/>
</dbReference>
<evidence type="ECO:0000256" key="3">
    <source>
        <dbReference type="ARBA" id="ARBA00022630"/>
    </source>
</evidence>
<keyword evidence="3" id="KW-0285">Flavoprotein</keyword>
<keyword evidence="4 6" id="KW-0274">FAD</keyword>
<dbReference type="Proteomes" id="UP000541154">
    <property type="component" value="Unassembled WGS sequence"/>
</dbReference>
<evidence type="ECO:0000313" key="8">
    <source>
        <dbReference type="EMBL" id="KAF5858054.1"/>
    </source>
</evidence>
<dbReference type="InterPro" id="IPR006076">
    <property type="entry name" value="FAD-dep_OxRdtase"/>
</dbReference>
<dbReference type="GO" id="GO:0071949">
    <property type="term" value="F:FAD binding"/>
    <property type="evidence" value="ECO:0007669"/>
    <property type="project" value="InterPro"/>
</dbReference>
<comment type="caution">
    <text evidence="8">The sequence shown here is derived from an EMBL/GenBank/DDBJ whole genome shotgun (WGS) entry which is preliminary data.</text>
</comment>
<dbReference type="GO" id="GO:0019478">
    <property type="term" value="P:D-amino acid catabolic process"/>
    <property type="evidence" value="ECO:0007669"/>
    <property type="project" value="TreeGrafter"/>
</dbReference>
<feature type="binding site" evidence="6">
    <location>
        <position position="256"/>
    </location>
    <ligand>
        <name>D-dopa</name>
        <dbReference type="ChEBI" id="CHEBI:149689"/>
    </ligand>
</feature>
<dbReference type="GO" id="GO:0005737">
    <property type="term" value="C:cytoplasm"/>
    <property type="evidence" value="ECO:0007669"/>
    <property type="project" value="TreeGrafter"/>
</dbReference>